<feature type="transmembrane region" description="Helical" evidence="1">
    <location>
        <begin position="218"/>
        <end position="240"/>
    </location>
</feature>
<dbReference type="InterPro" id="IPR037185">
    <property type="entry name" value="EmrE-like"/>
</dbReference>
<feature type="transmembrane region" description="Helical" evidence="1">
    <location>
        <begin position="99"/>
        <end position="121"/>
    </location>
</feature>
<dbReference type="SUPFAM" id="SSF103481">
    <property type="entry name" value="Multidrug resistance efflux transporter EmrE"/>
    <property type="match status" value="2"/>
</dbReference>
<evidence type="ECO:0000313" key="3">
    <source>
        <dbReference type="EMBL" id="TGU72794.1"/>
    </source>
</evidence>
<keyword evidence="1" id="KW-0472">Membrane</keyword>
<dbReference type="GO" id="GO:0016020">
    <property type="term" value="C:membrane"/>
    <property type="evidence" value="ECO:0007669"/>
    <property type="project" value="InterPro"/>
</dbReference>
<feature type="transmembrane region" description="Helical" evidence="1">
    <location>
        <begin position="154"/>
        <end position="174"/>
    </location>
</feature>
<feature type="domain" description="EamA" evidence="2">
    <location>
        <begin position="156"/>
        <end position="290"/>
    </location>
</feature>
<dbReference type="Gene3D" id="1.10.3730.20">
    <property type="match status" value="1"/>
</dbReference>
<keyword evidence="1" id="KW-1133">Transmembrane helix</keyword>
<dbReference type="AlphaFoldDB" id="A0A4S1CGT5"/>
<reference evidence="3 4" key="1">
    <citation type="submission" date="2019-04" db="EMBL/GenBank/DDBJ databases">
        <title>Geobacter oryzae sp. nov., ferric-reducing bacteria isolated from paddy soil.</title>
        <authorList>
            <person name="Xu Z."/>
            <person name="Masuda Y."/>
            <person name="Itoh H."/>
            <person name="Senoo K."/>
        </authorList>
    </citation>
    <scope>NUCLEOTIDE SEQUENCE [LARGE SCALE GENOMIC DNA]</scope>
    <source>
        <strain evidence="3 4">Red111</strain>
    </source>
</reference>
<feature type="transmembrane region" description="Helical" evidence="1">
    <location>
        <begin position="128"/>
        <end position="148"/>
    </location>
</feature>
<sequence length="307" mass="32587">MSPTATTKPWINPYLAILVGVFAVSFSSILVRVCTAPPLVIAAYRLIFTFCFLAPFTLWGGALSLRGMSARQIGLSAGSGVFLALHFVTWFISLKYTSIASSVVLVTTQPLFVVLGSWIFFQESVPRKALYGCLLAFVGSVVIGATDFQIGRQAFIGDLLALFAAVMVSGYLLIGRRLRHGVPLTGYTFVTYGASALTLSGAAAVGGVAFYPYPAQDWLIFVALALVCTILGHTVFNWVLRYVQASVVSVSILGEPLGAILWAAVFLGENPTPRQAVGGGIIFAGLYLFTRVTAGVSSPRPLGEGQG</sequence>
<feature type="transmembrane region" description="Helical" evidence="1">
    <location>
        <begin position="12"/>
        <end position="33"/>
    </location>
</feature>
<feature type="domain" description="EamA" evidence="2">
    <location>
        <begin position="14"/>
        <end position="143"/>
    </location>
</feature>
<proteinExistence type="predicted"/>
<dbReference type="PANTHER" id="PTHR22911:SF76">
    <property type="entry name" value="EAMA DOMAIN-CONTAINING PROTEIN"/>
    <property type="match status" value="1"/>
</dbReference>
<feature type="transmembrane region" description="Helical" evidence="1">
    <location>
        <begin position="247"/>
        <end position="267"/>
    </location>
</feature>
<feature type="transmembrane region" description="Helical" evidence="1">
    <location>
        <begin position="73"/>
        <end position="93"/>
    </location>
</feature>
<dbReference type="InterPro" id="IPR000620">
    <property type="entry name" value="EamA_dom"/>
</dbReference>
<feature type="transmembrane region" description="Helical" evidence="1">
    <location>
        <begin position="186"/>
        <end position="212"/>
    </location>
</feature>
<name>A0A4S1CGT5_9BACT</name>
<dbReference type="RefSeq" id="WP_135870266.1">
    <property type="nucleotide sequence ID" value="NZ_SRSC01000002.1"/>
</dbReference>
<feature type="transmembrane region" description="Helical" evidence="1">
    <location>
        <begin position="39"/>
        <end position="61"/>
    </location>
</feature>
<gene>
    <name evidence="3" type="ORF">E4633_10930</name>
</gene>
<comment type="caution">
    <text evidence="3">The sequence shown here is derived from an EMBL/GenBank/DDBJ whole genome shotgun (WGS) entry which is preliminary data.</text>
</comment>
<keyword evidence="4" id="KW-1185">Reference proteome</keyword>
<accession>A0A4S1CGT5</accession>
<dbReference type="Proteomes" id="UP000306416">
    <property type="component" value="Unassembled WGS sequence"/>
</dbReference>
<keyword evidence="1" id="KW-0812">Transmembrane</keyword>
<evidence type="ECO:0000256" key="1">
    <source>
        <dbReference type="SAM" id="Phobius"/>
    </source>
</evidence>
<evidence type="ECO:0000313" key="4">
    <source>
        <dbReference type="Proteomes" id="UP000306416"/>
    </source>
</evidence>
<organism evidence="3 4">
    <name type="scientific">Geomonas terrae</name>
    <dbReference type="NCBI Taxonomy" id="2562681"/>
    <lineage>
        <taxon>Bacteria</taxon>
        <taxon>Pseudomonadati</taxon>
        <taxon>Thermodesulfobacteriota</taxon>
        <taxon>Desulfuromonadia</taxon>
        <taxon>Geobacterales</taxon>
        <taxon>Geobacteraceae</taxon>
        <taxon>Geomonas</taxon>
    </lineage>
</organism>
<dbReference type="EMBL" id="SRSC01000002">
    <property type="protein sequence ID" value="TGU72794.1"/>
    <property type="molecule type" value="Genomic_DNA"/>
</dbReference>
<feature type="transmembrane region" description="Helical" evidence="1">
    <location>
        <begin position="273"/>
        <end position="290"/>
    </location>
</feature>
<evidence type="ECO:0000259" key="2">
    <source>
        <dbReference type="Pfam" id="PF00892"/>
    </source>
</evidence>
<dbReference type="PANTHER" id="PTHR22911">
    <property type="entry name" value="ACYL-MALONYL CONDENSING ENZYME-RELATED"/>
    <property type="match status" value="1"/>
</dbReference>
<protein>
    <submittedName>
        <fullName evidence="3">DMT family transporter</fullName>
    </submittedName>
</protein>
<dbReference type="Pfam" id="PF00892">
    <property type="entry name" value="EamA"/>
    <property type="match status" value="2"/>
</dbReference>